<evidence type="ECO:0000256" key="6">
    <source>
        <dbReference type="ARBA" id="ARBA00023242"/>
    </source>
</evidence>
<feature type="region of interest" description="Disordered" evidence="7">
    <location>
        <begin position="1"/>
        <end position="56"/>
    </location>
</feature>
<dbReference type="GO" id="GO:0140658">
    <property type="term" value="F:ATP-dependent chromatin remodeler activity"/>
    <property type="evidence" value="ECO:0007669"/>
    <property type="project" value="TreeGrafter"/>
</dbReference>
<evidence type="ECO:0000259" key="9">
    <source>
        <dbReference type="PROSITE" id="PS51194"/>
    </source>
</evidence>
<accession>A0A086IZZ0</accession>
<evidence type="ECO:0000313" key="10">
    <source>
        <dbReference type="EMBL" id="EHY65803.1"/>
    </source>
</evidence>
<dbReference type="PANTHER" id="PTHR45623">
    <property type="entry name" value="CHROMODOMAIN-HELICASE-DNA-BINDING PROTEIN 3-RELATED-RELATED"/>
    <property type="match status" value="1"/>
</dbReference>
<feature type="domain" description="Helicase C-terminal" evidence="9">
    <location>
        <begin position="724"/>
        <end position="873"/>
    </location>
</feature>
<dbReference type="GO" id="GO:0003677">
    <property type="term" value="F:DNA binding"/>
    <property type="evidence" value="ECO:0007669"/>
    <property type="project" value="UniProtKB-KW"/>
</dbReference>
<dbReference type="GO" id="GO:0003682">
    <property type="term" value="F:chromatin binding"/>
    <property type="evidence" value="ECO:0007669"/>
    <property type="project" value="TreeGrafter"/>
</dbReference>
<evidence type="ECO:0000259" key="8">
    <source>
        <dbReference type="PROSITE" id="PS51192"/>
    </source>
</evidence>
<feature type="compositionally biased region" description="Basic and acidic residues" evidence="7">
    <location>
        <begin position="1"/>
        <end position="11"/>
    </location>
</feature>
<dbReference type="InterPro" id="IPR023780">
    <property type="entry name" value="Chromo_domain"/>
</dbReference>
<keyword evidence="10" id="KW-0238">DNA-binding</keyword>
<dbReference type="InterPro" id="IPR016197">
    <property type="entry name" value="Chromo-like_dom_sf"/>
</dbReference>
<keyword evidence="6" id="KW-0539">Nucleus</keyword>
<proteinExistence type="predicted"/>
<dbReference type="GO" id="GO:0005634">
    <property type="term" value="C:nucleus"/>
    <property type="evidence" value="ECO:0007669"/>
    <property type="project" value="UniProtKB-SubCell"/>
</dbReference>
<dbReference type="GO" id="GO:0005524">
    <property type="term" value="F:ATP binding"/>
    <property type="evidence" value="ECO:0007669"/>
    <property type="project" value="UniProtKB-KW"/>
</dbReference>
<accession>H8ZCG7</accession>
<organism evidence="10">
    <name type="scientific">Nematocida ausubeli (strain ATCC PRA-371 / ERTm2)</name>
    <name type="common">Nematode killer fungus</name>
    <dbReference type="NCBI Taxonomy" id="1913371"/>
    <lineage>
        <taxon>Eukaryota</taxon>
        <taxon>Fungi</taxon>
        <taxon>Fungi incertae sedis</taxon>
        <taxon>Microsporidia</taxon>
        <taxon>Nematocida</taxon>
    </lineage>
</organism>
<dbReference type="Gene3D" id="3.40.50.300">
    <property type="entry name" value="P-loop containing nucleotide triphosphate hydrolases"/>
    <property type="match status" value="1"/>
</dbReference>
<dbReference type="GO" id="GO:0000785">
    <property type="term" value="C:chromatin"/>
    <property type="evidence" value="ECO:0007669"/>
    <property type="project" value="TreeGrafter"/>
</dbReference>
<feature type="compositionally biased region" description="Acidic residues" evidence="7">
    <location>
        <begin position="224"/>
        <end position="238"/>
    </location>
</feature>
<evidence type="ECO:0000256" key="3">
    <source>
        <dbReference type="ARBA" id="ARBA00022741"/>
    </source>
</evidence>
<dbReference type="OrthoDB" id="5857104at2759"/>
<dbReference type="Pfam" id="PF00271">
    <property type="entry name" value="Helicase_C"/>
    <property type="match status" value="1"/>
</dbReference>
<evidence type="ECO:0000256" key="1">
    <source>
        <dbReference type="ARBA" id="ARBA00004123"/>
    </source>
</evidence>
<feature type="compositionally biased region" description="Polar residues" evidence="7">
    <location>
        <begin position="12"/>
        <end position="27"/>
    </location>
</feature>
<reference evidence="11 12" key="3">
    <citation type="journal article" date="2014" name="Genome Announc.">
        <title>Genome Sequence of the Microsporidian Species Nematocida sp1 Strain ERTm6 (ATCC PRA-372).</title>
        <authorList>
            <person name="Bakowski M.A."/>
            <person name="Priest M."/>
            <person name="Young S."/>
            <person name="Cuomo C.A."/>
            <person name="Troemel E.R."/>
        </authorList>
    </citation>
    <scope>NUCLEOTIDE SEQUENCE [LARGE SCALE GENOMIC DNA]</scope>
    <source>
        <strain evidence="11 12">ERTm6</strain>
    </source>
</reference>
<dbReference type="PROSITE" id="PS51192">
    <property type="entry name" value="HELICASE_ATP_BIND_1"/>
    <property type="match status" value="1"/>
</dbReference>
<keyword evidence="5" id="KW-0067">ATP-binding</keyword>
<dbReference type="SMART" id="SM00490">
    <property type="entry name" value="HELICc"/>
    <property type="match status" value="1"/>
</dbReference>
<dbReference type="SMART" id="SM00487">
    <property type="entry name" value="DEXDc"/>
    <property type="match status" value="1"/>
</dbReference>
<dbReference type="InterPro" id="IPR049730">
    <property type="entry name" value="SNF2/RAD54-like_C"/>
</dbReference>
<gene>
    <name evidence="10" type="ORF">NERG_01410</name>
    <name evidence="11" type="ORF">NESG_02233</name>
</gene>
<dbReference type="GO" id="GO:0010468">
    <property type="term" value="P:regulation of gene expression"/>
    <property type="evidence" value="ECO:0007669"/>
    <property type="project" value="TreeGrafter"/>
</dbReference>
<dbReference type="Gene3D" id="2.40.50.40">
    <property type="match status" value="2"/>
</dbReference>
<dbReference type="InterPro" id="IPR000953">
    <property type="entry name" value="Chromo/chromo_shadow_dom"/>
</dbReference>
<dbReference type="CDD" id="cd18793">
    <property type="entry name" value="SF2_C_SNF"/>
    <property type="match status" value="1"/>
</dbReference>
<dbReference type="Pfam" id="PF00385">
    <property type="entry name" value="Chromo"/>
    <property type="match status" value="1"/>
</dbReference>
<reference evidence="10" key="1">
    <citation type="submission" date="2011-03" db="EMBL/GenBank/DDBJ databases">
        <title>The Genome Sequence of Nematocida sp1 strain ERTm2.</title>
        <authorList>
            <consortium name="The Broad Institute Genome Sequencing Platform"/>
            <consortium name="The Broad Institute Genome Sequencing Center for Infectious Disease"/>
            <person name="Cuomo C."/>
            <person name="Troemel E."/>
            <person name="Young S.K."/>
            <person name="Zeng Q."/>
            <person name="Gargeya S."/>
            <person name="Fitzgerald M."/>
            <person name="Haas B."/>
            <person name="Abouelleil A."/>
            <person name="Alvarado L."/>
            <person name="Arachchi H.M."/>
            <person name="Berlin A."/>
            <person name="Brown A."/>
            <person name="Chapman S.B."/>
            <person name="Chen Z."/>
            <person name="Dunbar C."/>
            <person name="Freedman E."/>
            <person name="Gearin G."/>
            <person name="Gellesch M."/>
            <person name="Goldberg J."/>
            <person name="Griggs A."/>
            <person name="Gujja S."/>
            <person name="Heilman E.R."/>
            <person name="Heiman D."/>
            <person name="Howarth C."/>
            <person name="Larson L."/>
            <person name="Lui A."/>
            <person name="MacDonald P.J.P."/>
            <person name="Mehta T."/>
            <person name="Montmayeur A."/>
            <person name="Murphy C."/>
            <person name="Neiman D."/>
            <person name="Pearson M."/>
            <person name="Priest M."/>
            <person name="Roberts A."/>
            <person name="Saif S."/>
            <person name="Shea T."/>
            <person name="Shenoy N."/>
            <person name="Sisk P."/>
            <person name="Stolte C."/>
            <person name="Sykes S."/>
            <person name="White J."/>
            <person name="Yandava C."/>
            <person name="Wortman J."/>
            <person name="Nusbaum C."/>
            <person name="Birren B."/>
        </authorList>
    </citation>
    <scope>NUCLEOTIDE SEQUENCE</scope>
    <source>
        <strain evidence="10">ERTm2</strain>
    </source>
</reference>
<dbReference type="InterPro" id="IPR038718">
    <property type="entry name" value="SNF2-like_sf"/>
</dbReference>
<dbReference type="SUPFAM" id="SSF54160">
    <property type="entry name" value="Chromo domain-like"/>
    <property type="match status" value="2"/>
</dbReference>
<dbReference type="InterPro" id="IPR014001">
    <property type="entry name" value="Helicase_ATP-bd"/>
</dbReference>
<name>H8ZCG7_NEMA1</name>
<dbReference type="Proteomes" id="UP000054524">
    <property type="component" value="Unassembled WGS sequence"/>
</dbReference>
<feature type="domain" description="Helicase ATP-binding" evidence="8">
    <location>
        <begin position="418"/>
        <end position="586"/>
    </location>
</feature>
<dbReference type="HOGENOM" id="CLU_000315_8_5_1"/>
<comment type="subcellular location">
    <subcellularLocation>
        <location evidence="1">Nucleus</location>
    </subcellularLocation>
</comment>
<keyword evidence="12" id="KW-1185">Reference proteome</keyword>
<dbReference type="SMART" id="SM00298">
    <property type="entry name" value="CHROMO"/>
    <property type="match status" value="2"/>
</dbReference>
<keyword evidence="2" id="KW-0677">Repeat</keyword>
<dbReference type="PROSITE" id="PS51194">
    <property type="entry name" value="HELICASE_CTER"/>
    <property type="match status" value="1"/>
</dbReference>
<evidence type="ECO:0000313" key="11">
    <source>
        <dbReference type="EMBL" id="KFG25458.1"/>
    </source>
</evidence>
<feature type="compositionally biased region" description="Basic residues" evidence="7">
    <location>
        <begin position="39"/>
        <end position="49"/>
    </location>
</feature>
<reference evidence="11" key="2">
    <citation type="submission" date="2012-10" db="EMBL/GenBank/DDBJ databases">
        <authorList>
            <consortium name="The Broad Institute Genome Sequencing Platform"/>
            <consortium name="The Broad Institute Genome Sequencing Center for Infectious Disease"/>
            <person name="Cuomo C."/>
            <person name="Troemel E."/>
            <person name="Walker B."/>
            <person name="Young S.K."/>
            <person name="Zeng Q."/>
            <person name="Gargeya S."/>
            <person name="Fitzgerald M."/>
            <person name="Haas B."/>
            <person name="Abouelleil A."/>
            <person name="Alvarado L."/>
            <person name="Arachchi H.M."/>
            <person name="Berlin A.M."/>
            <person name="Chapman S.B."/>
            <person name="Goldberg J."/>
            <person name="Griggs A."/>
            <person name="Gujja S."/>
            <person name="Hansen M."/>
            <person name="Howarth C."/>
            <person name="Imamovic A."/>
            <person name="Larimer J."/>
            <person name="McCowan C."/>
            <person name="Murphy C."/>
            <person name="Neiman D."/>
            <person name="Pearson M."/>
            <person name="Priest M."/>
            <person name="Roberts A."/>
            <person name="Saif S."/>
            <person name="Shea T."/>
            <person name="Sisk P."/>
            <person name="Sykes S."/>
            <person name="Wortman J."/>
            <person name="Nusbaum C."/>
            <person name="Birren B."/>
        </authorList>
    </citation>
    <scope>NUCLEOTIDE SEQUENCE</scope>
    <source>
        <strain evidence="11">ERTm6</strain>
    </source>
</reference>
<feature type="region of interest" description="Disordered" evidence="7">
    <location>
        <begin position="179"/>
        <end position="238"/>
    </location>
</feature>
<sequence length="1339" mass="153859">MHKEEDSRSDNSTDFLDTSDSSGFDTDNTLEESEDLVKKQKTGRGRPRKTSIDTFDNKRLNASGHLETVQEVLKGLEEEVDTCLETPLTQSERHPQKEKVELQDPIQGGRIMLPLSPFLNPKIHVPLTLLNAEDSESANLQEKIHNYQYVNKGLASTIQYQMYLNNLVLMNKIAGKPKNAEKHMERGAEKHESPDSRYSDIGGDVVRKPRRRSAAVIKSTPVNDNDEEDNDEDYEDDDDMAEDTMIEEDNVEKILSYNKPENTFYVKYRGKSYLHCEWVPYDTLVETKTGEMRVRRFLKAPVVHEEDADLFDSELVTVERIIAEEEEYIDENTSRKIYLTKWRKFPYESSTFEYYEHLSDCEGFEQAHGDFIRRREKIYTGTTPIGWRPSRDRVPESFVFKGGRELRAYQKEGVSWLVNKWLFRQSCILADEMGLGKTVQSVAFVDTIMSKCGMKRPALVVAPLSTIPHWEREFAAWTDLRVLVYHGSQPAREIMQDFEFRTATGQLLFDVILTTYEMAIAGVDHLSSVSFGVSVLDEAHRLKNSRSKAAQTLRSIEVDHKVLLSGTPLQNNLSELWSLLNFIDEEKFPSLKYFLDAYKMEEADDVERIQLLLKPLMLRRMKDDVETIPVKEETIVEVELTMIQKRFYRAILEKNMEFLGAAGSSTPNLLNIMMELRKCCIHPYLISGAEEQILMENGQDINHESGDRDEYYRILIQSSGKLVFLDKLLAKLHKSHKVLVFSQMTKCLDLIAEYLQYKGYLYERIDGTVRGDVRQASIDRFSTDENSFVFLLCTRAGGVGINLTAADTVIIFDSDWNPQNDLQAQARCHRIGQTAEVKIYRLVTRNTYEREMFDRASLKLGLDRAILHKDKDRESAHNRKGRVESLLKKGAYGVLMEADDVNQKFCEEDIDKILEGRTSVVRHEDQKGNVFSKASFQVTEEIDDPDFWENLLIKRRAADAESRLRRILRKMARAGLLSEEELPKREEAIKQLKESLDASDANDKATVLEKERFSDLLVELRGTKAQGLTKGQVAKSIRRALRAIAEQGIKDDLSMSLEWALQKDDSDNDDKTIALPEEVDPQRLLFRCQMIELLEPYEDFKGATEIEWKNWAIEDDNLLVGQVRAFGYGVYNIQVDEKTRVGLVKSEKGKEIALYKGRSKDELNSRIRKILLVINKKEDNDEERESVSAAIELFGRPTQKNRESIVKMYKGRNIITEMTNMIGMIEENMKRRQSRRSGFDAELAKVLTNKINLFDRLELISAGPLPVLRKTTGLPRGWGKEKDTLMIQSLLAEGLTKEVCETLGVSEEVLLRRAEALIRHQQIKNDQEDLSDKTPSLDL</sequence>
<protein>
    <submittedName>
        <fullName evidence="10">Helicase DNA-binding protein</fullName>
    </submittedName>
</protein>
<evidence type="ECO:0000256" key="2">
    <source>
        <dbReference type="ARBA" id="ARBA00022737"/>
    </source>
</evidence>
<keyword evidence="4" id="KW-0378">Hydrolase</keyword>
<dbReference type="Gene3D" id="3.40.50.10810">
    <property type="entry name" value="Tandem AAA-ATPase domain"/>
    <property type="match status" value="1"/>
</dbReference>
<dbReference type="EMBL" id="AKIJ01000005">
    <property type="protein sequence ID" value="KFG25458.1"/>
    <property type="molecule type" value="Genomic_DNA"/>
</dbReference>
<dbReference type="InterPro" id="IPR000330">
    <property type="entry name" value="SNF2_N"/>
</dbReference>
<dbReference type="Proteomes" id="UP000005622">
    <property type="component" value="Unassembled WGS sequence"/>
</dbReference>
<dbReference type="Pfam" id="PF00176">
    <property type="entry name" value="SNF2-rel_dom"/>
    <property type="match status" value="1"/>
</dbReference>
<keyword evidence="3" id="KW-0547">Nucleotide-binding</keyword>
<dbReference type="PANTHER" id="PTHR45623:SF11">
    <property type="entry name" value="KISMET, ISOFORM C"/>
    <property type="match status" value="1"/>
</dbReference>
<dbReference type="InterPro" id="IPR027417">
    <property type="entry name" value="P-loop_NTPase"/>
</dbReference>
<keyword evidence="10" id="KW-0347">Helicase</keyword>
<dbReference type="SUPFAM" id="SSF52540">
    <property type="entry name" value="P-loop containing nucleoside triphosphate hydrolases"/>
    <property type="match status" value="2"/>
</dbReference>
<feature type="compositionally biased region" description="Basic and acidic residues" evidence="7">
    <location>
        <begin position="179"/>
        <end position="198"/>
    </location>
</feature>
<dbReference type="STRING" id="944018.H8ZCG7"/>
<evidence type="ECO:0000313" key="12">
    <source>
        <dbReference type="Proteomes" id="UP000054524"/>
    </source>
</evidence>
<evidence type="ECO:0000256" key="7">
    <source>
        <dbReference type="SAM" id="MobiDB-lite"/>
    </source>
</evidence>
<evidence type="ECO:0000256" key="4">
    <source>
        <dbReference type="ARBA" id="ARBA00022801"/>
    </source>
</evidence>
<dbReference type="GO" id="GO:0042393">
    <property type="term" value="F:histone binding"/>
    <property type="evidence" value="ECO:0007669"/>
    <property type="project" value="TreeGrafter"/>
</dbReference>
<evidence type="ECO:0000256" key="5">
    <source>
        <dbReference type="ARBA" id="ARBA00022840"/>
    </source>
</evidence>
<dbReference type="GO" id="GO:0004386">
    <property type="term" value="F:helicase activity"/>
    <property type="evidence" value="ECO:0007669"/>
    <property type="project" value="UniProtKB-KW"/>
</dbReference>
<dbReference type="GO" id="GO:0016887">
    <property type="term" value="F:ATP hydrolysis activity"/>
    <property type="evidence" value="ECO:0007669"/>
    <property type="project" value="TreeGrafter"/>
</dbReference>
<dbReference type="InterPro" id="IPR001650">
    <property type="entry name" value="Helicase_C-like"/>
</dbReference>
<dbReference type="EMBL" id="JH604635">
    <property type="protein sequence ID" value="EHY65803.1"/>
    <property type="molecule type" value="Genomic_DNA"/>
</dbReference>